<dbReference type="Proteomes" id="UP000596660">
    <property type="component" value="Unplaced"/>
</dbReference>
<keyword evidence="5" id="KW-0479">Metal-binding</keyword>
<evidence type="ECO:0000256" key="3">
    <source>
        <dbReference type="ARBA" id="ARBA00005877"/>
    </source>
</evidence>
<keyword evidence="12" id="KW-1185">Reference proteome</keyword>
<reference evidence="11" key="2">
    <citation type="submission" date="2021-03" db="UniProtKB">
        <authorList>
            <consortium name="EnsemblPlants"/>
        </authorList>
    </citation>
    <scope>IDENTIFICATION</scope>
</reference>
<dbReference type="InterPro" id="IPR004360">
    <property type="entry name" value="Glyas_Fos-R_dOase_dom"/>
</dbReference>
<sequence>MANQVDGSHEKSFKLQSFHKFVRSNPKSDKFKVKRFHHIEFWCGDASNTSLLFSKGLGMPTVAKSDHSTGNLVHASYVLRSGDLRFLFTAPYTQSSSPTASIPTFNYESHSSFMSTHGFGVRAIALEVDDAKSAYATSVAAGARPSSPPILLEDGHTLLAEVHLFGDVVLRLVSHAHTSICNNFLPKFTQVHGSGTEFGFNSLDHAA</sequence>
<evidence type="ECO:0000256" key="9">
    <source>
        <dbReference type="ARBA" id="ARBA00023232"/>
    </source>
</evidence>
<evidence type="ECO:0000313" key="12">
    <source>
        <dbReference type="Proteomes" id="UP000596660"/>
    </source>
</evidence>
<dbReference type="CDD" id="cd08342">
    <property type="entry name" value="HPPD_N_like"/>
    <property type="match status" value="1"/>
</dbReference>
<dbReference type="OMA" id="PMSDRFK"/>
<dbReference type="InterPro" id="IPR041736">
    <property type="entry name" value="4OHPhenylPyrv_dOase_N"/>
</dbReference>
<keyword evidence="9" id="KW-0585">Phenylalanine catabolism</keyword>
<evidence type="ECO:0000259" key="10">
    <source>
        <dbReference type="PROSITE" id="PS51819"/>
    </source>
</evidence>
<proteinExistence type="inferred from homology"/>
<evidence type="ECO:0000256" key="1">
    <source>
        <dbReference type="ARBA" id="ARBA00001962"/>
    </source>
</evidence>
<comment type="pathway">
    <text evidence="2">Amino-acid degradation; L-phenylalanine degradation; acetoacetate and fumarate from L-phenylalanine: step 3/6.</text>
</comment>
<dbReference type="PANTHER" id="PTHR11959:SF1">
    <property type="entry name" value="4-HYDROXYPHENYLPYRUVATE DIOXYGENASE"/>
    <property type="match status" value="1"/>
</dbReference>
<dbReference type="PROSITE" id="PS51819">
    <property type="entry name" value="VOC"/>
    <property type="match status" value="1"/>
</dbReference>
<dbReference type="InterPro" id="IPR029068">
    <property type="entry name" value="Glyas_Bleomycin-R_OHBP_Dase"/>
</dbReference>
<dbReference type="GO" id="GO:0006572">
    <property type="term" value="P:L-tyrosine catabolic process"/>
    <property type="evidence" value="ECO:0007669"/>
    <property type="project" value="UniProtKB-KW"/>
</dbReference>
<dbReference type="InterPro" id="IPR037523">
    <property type="entry name" value="VOC_core"/>
</dbReference>
<dbReference type="EnsemblPlants" id="AUR62035117-RA">
    <property type="protein sequence ID" value="AUR62035117-RA:cds"/>
    <property type="gene ID" value="AUR62035117"/>
</dbReference>
<dbReference type="AlphaFoldDB" id="A0A803N2E5"/>
<evidence type="ECO:0000256" key="5">
    <source>
        <dbReference type="ARBA" id="ARBA00022723"/>
    </source>
</evidence>
<comment type="cofactor">
    <cofactor evidence="1">
        <name>Fe cation</name>
        <dbReference type="ChEBI" id="CHEBI:24875"/>
    </cofactor>
</comment>
<evidence type="ECO:0000256" key="7">
    <source>
        <dbReference type="ARBA" id="ARBA00022878"/>
    </source>
</evidence>
<dbReference type="PANTHER" id="PTHR11959">
    <property type="entry name" value="4-HYDROXYPHENYLPYRUVATE DIOXYGENASE"/>
    <property type="match status" value="1"/>
</dbReference>
<evidence type="ECO:0000256" key="2">
    <source>
        <dbReference type="ARBA" id="ARBA00005162"/>
    </source>
</evidence>
<keyword evidence="7" id="KW-0828">Tyrosine catabolism</keyword>
<accession>A0A803N2E1</accession>
<evidence type="ECO:0000256" key="8">
    <source>
        <dbReference type="ARBA" id="ARBA00023004"/>
    </source>
</evidence>
<dbReference type="GO" id="GO:0046872">
    <property type="term" value="F:metal ion binding"/>
    <property type="evidence" value="ECO:0007669"/>
    <property type="project" value="UniProtKB-KW"/>
</dbReference>
<dbReference type="Gramene" id="AUR62039298-RA">
    <property type="protein sequence ID" value="AUR62039298-RA:cds"/>
    <property type="gene ID" value="AUR62039298"/>
</dbReference>
<dbReference type="EC" id="1.13.11.27" evidence="4"/>
<protein>
    <recommendedName>
        <fullName evidence="4">4-hydroxyphenylpyruvate dioxygenase</fullName>
        <ecNumber evidence="4">1.13.11.27</ecNumber>
    </recommendedName>
</protein>
<keyword evidence="6" id="KW-0677">Repeat</keyword>
<dbReference type="InterPro" id="IPR005956">
    <property type="entry name" value="4OHPhenylPyrv_dOase"/>
</dbReference>
<keyword evidence="8" id="KW-0408">Iron</keyword>
<reference evidence="11" key="1">
    <citation type="journal article" date="2017" name="Nature">
        <title>The genome of Chenopodium quinoa.</title>
        <authorList>
            <person name="Jarvis D.E."/>
            <person name="Ho Y.S."/>
            <person name="Lightfoot D.J."/>
            <person name="Schmoeckel S.M."/>
            <person name="Li B."/>
            <person name="Borm T.J.A."/>
            <person name="Ohyanagi H."/>
            <person name="Mineta K."/>
            <person name="Michell C.T."/>
            <person name="Saber N."/>
            <person name="Kharbatia N.M."/>
            <person name="Rupper R.R."/>
            <person name="Sharp A.R."/>
            <person name="Dally N."/>
            <person name="Boughton B.A."/>
            <person name="Woo Y.H."/>
            <person name="Gao G."/>
            <person name="Schijlen E.G.W.M."/>
            <person name="Guo X."/>
            <person name="Momin A.A."/>
            <person name="Negrao S."/>
            <person name="Al-Babili S."/>
            <person name="Gehring C."/>
            <person name="Roessner U."/>
            <person name="Jung C."/>
            <person name="Murphy K."/>
            <person name="Arold S.T."/>
            <person name="Gojobori T."/>
            <person name="van der Linden C.G."/>
            <person name="van Loo E.N."/>
            <person name="Jellen E.N."/>
            <person name="Maughan P.J."/>
            <person name="Tester M."/>
        </authorList>
    </citation>
    <scope>NUCLEOTIDE SEQUENCE [LARGE SCALE GENOMIC DNA]</scope>
    <source>
        <strain evidence="11">cv. PI 614886</strain>
    </source>
</reference>
<feature type="domain" description="VOC" evidence="10">
    <location>
        <begin position="35"/>
        <end position="175"/>
    </location>
</feature>
<dbReference type="Gramene" id="AUR62039294-RA">
    <property type="protein sequence ID" value="AUR62039294-RA:cds"/>
    <property type="gene ID" value="AUR62039294"/>
</dbReference>
<dbReference type="EnsemblPlants" id="AUR62039298-RA">
    <property type="protein sequence ID" value="AUR62039298-RA:cds"/>
    <property type="gene ID" value="AUR62039298"/>
</dbReference>
<dbReference type="Gramene" id="AUR62035117-RA">
    <property type="protein sequence ID" value="AUR62035117-RA:cds"/>
    <property type="gene ID" value="AUR62035117"/>
</dbReference>
<dbReference type="FunFam" id="3.10.180.10:FF:000025">
    <property type="entry name" value="4-hydroxyphenylpyruvate dioxygenase"/>
    <property type="match status" value="1"/>
</dbReference>
<comment type="similarity">
    <text evidence="3">Belongs to the 4HPPD family.</text>
</comment>
<dbReference type="Pfam" id="PF00903">
    <property type="entry name" value="Glyoxalase"/>
    <property type="match status" value="1"/>
</dbReference>
<evidence type="ECO:0000256" key="4">
    <source>
        <dbReference type="ARBA" id="ARBA00013222"/>
    </source>
</evidence>
<name>A0A803N2E5_CHEQI</name>
<evidence type="ECO:0000313" key="11">
    <source>
        <dbReference type="EnsemblPlants" id="AUR62039298-RA:cds"/>
    </source>
</evidence>
<accession>A0A803MTX6</accession>
<dbReference type="GO" id="GO:0003868">
    <property type="term" value="F:4-hydroxyphenylpyruvate dioxygenase activity"/>
    <property type="evidence" value="ECO:0007669"/>
    <property type="project" value="UniProtKB-EC"/>
</dbReference>
<organism evidence="11 12">
    <name type="scientific">Chenopodium quinoa</name>
    <name type="common">Quinoa</name>
    <dbReference type="NCBI Taxonomy" id="63459"/>
    <lineage>
        <taxon>Eukaryota</taxon>
        <taxon>Viridiplantae</taxon>
        <taxon>Streptophyta</taxon>
        <taxon>Embryophyta</taxon>
        <taxon>Tracheophyta</taxon>
        <taxon>Spermatophyta</taxon>
        <taxon>Magnoliopsida</taxon>
        <taxon>eudicotyledons</taxon>
        <taxon>Gunneridae</taxon>
        <taxon>Pentapetalae</taxon>
        <taxon>Caryophyllales</taxon>
        <taxon>Chenopodiaceae</taxon>
        <taxon>Chenopodioideae</taxon>
        <taxon>Atripliceae</taxon>
        <taxon>Chenopodium</taxon>
    </lineage>
</organism>
<dbReference type="Gene3D" id="3.10.180.10">
    <property type="entry name" value="2,3-Dihydroxybiphenyl 1,2-Dioxygenase, domain 1"/>
    <property type="match status" value="1"/>
</dbReference>
<dbReference type="GO" id="GO:0006559">
    <property type="term" value="P:L-phenylalanine catabolic process"/>
    <property type="evidence" value="ECO:0007669"/>
    <property type="project" value="UniProtKB-KW"/>
</dbReference>
<accession>A0A803N2E5</accession>
<dbReference type="EnsemblPlants" id="AUR62039294-RA">
    <property type="protein sequence ID" value="AUR62039294-RA:cds"/>
    <property type="gene ID" value="AUR62039294"/>
</dbReference>
<evidence type="ECO:0000256" key="6">
    <source>
        <dbReference type="ARBA" id="ARBA00022737"/>
    </source>
</evidence>
<dbReference type="SUPFAM" id="SSF54593">
    <property type="entry name" value="Glyoxalase/Bleomycin resistance protein/Dihydroxybiphenyl dioxygenase"/>
    <property type="match status" value="1"/>
</dbReference>